<dbReference type="InterPro" id="IPR050428">
    <property type="entry name" value="TCS_sensor_his_kinase"/>
</dbReference>
<organism evidence="12 13">
    <name type="scientific">Sphingomonas psychrolutea</name>
    <dbReference type="NCBI Taxonomy" id="1259676"/>
    <lineage>
        <taxon>Bacteria</taxon>
        <taxon>Pseudomonadati</taxon>
        <taxon>Pseudomonadota</taxon>
        <taxon>Alphaproteobacteria</taxon>
        <taxon>Sphingomonadales</taxon>
        <taxon>Sphingomonadaceae</taxon>
        <taxon>Sphingomonas</taxon>
    </lineage>
</organism>
<dbReference type="GO" id="GO:0016301">
    <property type="term" value="F:kinase activity"/>
    <property type="evidence" value="ECO:0007669"/>
    <property type="project" value="UniProtKB-KW"/>
</dbReference>
<comment type="catalytic activity">
    <reaction evidence="1">
        <text>ATP + protein L-histidine = ADP + protein N-phospho-L-histidine.</text>
        <dbReference type="EC" id="2.7.13.3"/>
    </reaction>
</comment>
<feature type="domain" description="Histidine kinase" evidence="11">
    <location>
        <begin position="230"/>
        <end position="446"/>
    </location>
</feature>
<accession>A0ABQ1GRC9</accession>
<comment type="subcellular location">
    <subcellularLocation>
        <location evidence="2">Membrane</location>
    </subcellularLocation>
</comment>
<dbReference type="Proteomes" id="UP000618591">
    <property type="component" value="Unassembled WGS sequence"/>
</dbReference>
<dbReference type="InterPro" id="IPR003594">
    <property type="entry name" value="HATPase_dom"/>
</dbReference>
<dbReference type="PROSITE" id="PS50109">
    <property type="entry name" value="HIS_KIN"/>
    <property type="match status" value="1"/>
</dbReference>
<feature type="transmembrane region" description="Helical" evidence="10">
    <location>
        <begin position="147"/>
        <end position="169"/>
    </location>
</feature>
<evidence type="ECO:0000256" key="9">
    <source>
        <dbReference type="ARBA" id="ARBA00023136"/>
    </source>
</evidence>
<reference evidence="13" key="1">
    <citation type="journal article" date="2019" name="Int. J. Syst. Evol. Microbiol.">
        <title>The Global Catalogue of Microorganisms (GCM) 10K type strain sequencing project: providing services to taxonomists for standard genome sequencing and annotation.</title>
        <authorList>
            <consortium name="The Broad Institute Genomics Platform"/>
            <consortium name="The Broad Institute Genome Sequencing Center for Infectious Disease"/>
            <person name="Wu L."/>
            <person name="Ma J."/>
        </authorList>
    </citation>
    <scope>NUCLEOTIDE SEQUENCE [LARGE SCALE GENOMIC DNA]</scope>
    <source>
        <strain evidence="13">CGMCC 1.10106</strain>
    </source>
</reference>
<dbReference type="RefSeq" id="WP_188446852.1">
    <property type="nucleotide sequence ID" value="NZ_BMDW01000010.1"/>
</dbReference>
<dbReference type="SUPFAM" id="SSF55874">
    <property type="entry name" value="ATPase domain of HSP90 chaperone/DNA topoisomerase II/histidine kinase"/>
    <property type="match status" value="1"/>
</dbReference>
<dbReference type="EMBL" id="BMDW01000010">
    <property type="protein sequence ID" value="GGA48933.1"/>
    <property type="molecule type" value="Genomic_DNA"/>
</dbReference>
<keyword evidence="4" id="KW-0597">Phosphoprotein</keyword>
<evidence type="ECO:0000259" key="11">
    <source>
        <dbReference type="PROSITE" id="PS50109"/>
    </source>
</evidence>
<evidence type="ECO:0000313" key="12">
    <source>
        <dbReference type="EMBL" id="GGA48933.1"/>
    </source>
</evidence>
<dbReference type="InterPro" id="IPR036890">
    <property type="entry name" value="HATPase_C_sf"/>
</dbReference>
<protein>
    <recommendedName>
        <fullName evidence="3">histidine kinase</fullName>
        <ecNumber evidence="3">2.7.13.3</ecNumber>
    </recommendedName>
</protein>
<keyword evidence="9 10" id="KW-0472">Membrane</keyword>
<name>A0ABQ1GRC9_9SPHN</name>
<keyword evidence="6 10" id="KW-0812">Transmembrane</keyword>
<dbReference type="CDD" id="cd06225">
    <property type="entry name" value="HAMP"/>
    <property type="match status" value="1"/>
</dbReference>
<dbReference type="PANTHER" id="PTHR45436">
    <property type="entry name" value="SENSOR HISTIDINE KINASE YKOH"/>
    <property type="match status" value="1"/>
</dbReference>
<keyword evidence="8 10" id="KW-1133">Transmembrane helix</keyword>
<dbReference type="Gene3D" id="6.10.340.10">
    <property type="match status" value="1"/>
</dbReference>
<dbReference type="Pfam" id="PF02518">
    <property type="entry name" value="HATPase_c"/>
    <property type="match status" value="1"/>
</dbReference>
<dbReference type="PRINTS" id="PR00344">
    <property type="entry name" value="BCTRLSENSOR"/>
</dbReference>
<evidence type="ECO:0000256" key="8">
    <source>
        <dbReference type="ARBA" id="ARBA00022989"/>
    </source>
</evidence>
<evidence type="ECO:0000256" key="5">
    <source>
        <dbReference type="ARBA" id="ARBA00022679"/>
    </source>
</evidence>
<keyword evidence="5" id="KW-0808">Transferase</keyword>
<proteinExistence type="predicted"/>
<dbReference type="EC" id="2.7.13.3" evidence="3"/>
<evidence type="ECO:0000256" key="2">
    <source>
        <dbReference type="ARBA" id="ARBA00004370"/>
    </source>
</evidence>
<evidence type="ECO:0000313" key="13">
    <source>
        <dbReference type="Proteomes" id="UP000618591"/>
    </source>
</evidence>
<dbReference type="PANTHER" id="PTHR45436:SF5">
    <property type="entry name" value="SENSOR HISTIDINE KINASE TRCS"/>
    <property type="match status" value="1"/>
</dbReference>
<gene>
    <name evidence="12" type="ORF">GCM10011395_19040</name>
</gene>
<sequence>MRLFSGLFLLLAGEALLAAAFPGSLLVVSLQRGHEAYLDSQDRQSLAAFASLIATGMQGGTPARAALQFTQNVLDDNSRPGDPPPPLRGRIALYAPDGKFLAGAQPDREGVRLERPVMIDGRSVAIAKIVGPRASTTASFAFVRDQLIGIMIAMTAIFLLLLLAGYWIAVHWSRPQMALFRASRAIAQGDFDTELTETGPAETRATMRNLGRVARQFNRLESARRTWLVAVSEELRVPVRALGTKLASLADQAAPSDPEAFAEVTERVRRLAEMAEDLHAVALADLGRLPVTYSTVDPVALIHNAVWSNGRRAKLQQVSLETGALPATTVLVKWDGARIEQLFTALIESSLRYTPAGGRISLGLEGRRDAWRLIIDDSAPGVDVALAQQLFEPFYRTTKAPGESVTTSGLGLATAQAIVEAHHGRIEAGNSPLGGLRVTVVLPAAPPTA</sequence>
<evidence type="ECO:0000256" key="10">
    <source>
        <dbReference type="SAM" id="Phobius"/>
    </source>
</evidence>
<evidence type="ECO:0000256" key="6">
    <source>
        <dbReference type="ARBA" id="ARBA00022692"/>
    </source>
</evidence>
<keyword evidence="7 12" id="KW-0418">Kinase</keyword>
<dbReference type="Gene3D" id="3.30.565.10">
    <property type="entry name" value="Histidine kinase-like ATPase, C-terminal domain"/>
    <property type="match status" value="1"/>
</dbReference>
<evidence type="ECO:0000256" key="3">
    <source>
        <dbReference type="ARBA" id="ARBA00012438"/>
    </source>
</evidence>
<dbReference type="InterPro" id="IPR005467">
    <property type="entry name" value="His_kinase_dom"/>
</dbReference>
<evidence type="ECO:0000256" key="1">
    <source>
        <dbReference type="ARBA" id="ARBA00000085"/>
    </source>
</evidence>
<comment type="caution">
    <text evidence="12">The sequence shown here is derived from an EMBL/GenBank/DDBJ whole genome shotgun (WGS) entry which is preliminary data.</text>
</comment>
<dbReference type="SMART" id="SM00387">
    <property type="entry name" value="HATPase_c"/>
    <property type="match status" value="1"/>
</dbReference>
<dbReference type="InterPro" id="IPR004358">
    <property type="entry name" value="Sig_transdc_His_kin-like_C"/>
</dbReference>
<evidence type="ECO:0000256" key="7">
    <source>
        <dbReference type="ARBA" id="ARBA00022777"/>
    </source>
</evidence>
<evidence type="ECO:0000256" key="4">
    <source>
        <dbReference type="ARBA" id="ARBA00022553"/>
    </source>
</evidence>
<keyword evidence="13" id="KW-1185">Reference proteome</keyword>